<protein>
    <submittedName>
        <fullName evidence="1">Uncharacterized protein</fullName>
    </submittedName>
</protein>
<organism evidence="1 2">
    <name type="scientific">Solibacillus faecavium</name>
    <dbReference type="NCBI Taxonomy" id="2762221"/>
    <lineage>
        <taxon>Bacteria</taxon>
        <taxon>Bacillati</taxon>
        <taxon>Bacillota</taxon>
        <taxon>Bacilli</taxon>
        <taxon>Bacillales</taxon>
        <taxon>Caryophanaceae</taxon>
        <taxon>Solibacillus</taxon>
    </lineage>
</organism>
<accession>A0ABR8XVD7</accession>
<comment type="caution">
    <text evidence="1">The sequence shown here is derived from an EMBL/GenBank/DDBJ whole genome shotgun (WGS) entry which is preliminary data.</text>
</comment>
<gene>
    <name evidence="1" type="ORF">H9635_04070</name>
</gene>
<dbReference type="Proteomes" id="UP000619101">
    <property type="component" value="Unassembled WGS sequence"/>
</dbReference>
<evidence type="ECO:0000313" key="1">
    <source>
        <dbReference type="EMBL" id="MBD8035905.1"/>
    </source>
</evidence>
<proteinExistence type="predicted"/>
<sequence>MIEINYNREEASLIIESHDDKELTFLHVYYSDGKKKGGFGGKYQLSKIINDVLINFDFPLEMEILAQQGNLIKQFTFKETSINNALTLDVVKEKPLEEIIKWTLEDPSIFQPPINPSLQENRLLKEFIDLIYAYADTEYRELDNKHAYHHFLQSNYSIRLEDSDQSNIILSKCVALLELLTLTQEEMAEFLLNLLHLKK</sequence>
<dbReference type="RefSeq" id="WP_191698878.1">
    <property type="nucleotide sequence ID" value="NZ_JACSPZ010000002.1"/>
</dbReference>
<name>A0ABR8XVD7_9BACL</name>
<evidence type="ECO:0000313" key="2">
    <source>
        <dbReference type="Proteomes" id="UP000619101"/>
    </source>
</evidence>
<keyword evidence="2" id="KW-1185">Reference proteome</keyword>
<reference evidence="1 2" key="1">
    <citation type="submission" date="2020-08" db="EMBL/GenBank/DDBJ databases">
        <title>A Genomic Blueprint of the Chicken Gut Microbiome.</title>
        <authorList>
            <person name="Gilroy R."/>
            <person name="Ravi A."/>
            <person name="Getino M."/>
            <person name="Pursley I."/>
            <person name="Horton D.L."/>
            <person name="Alikhan N.-F."/>
            <person name="Baker D."/>
            <person name="Gharbi K."/>
            <person name="Hall N."/>
            <person name="Watson M."/>
            <person name="Adriaenssens E.M."/>
            <person name="Foster-Nyarko E."/>
            <person name="Jarju S."/>
            <person name="Secka A."/>
            <person name="Antonio M."/>
            <person name="Oren A."/>
            <person name="Chaudhuri R."/>
            <person name="La Ragione R.M."/>
            <person name="Hildebrand F."/>
            <person name="Pallen M.J."/>
        </authorList>
    </citation>
    <scope>NUCLEOTIDE SEQUENCE [LARGE SCALE GENOMIC DNA]</scope>
    <source>
        <strain evidence="1 2">A46</strain>
    </source>
</reference>
<dbReference type="EMBL" id="JACSPZ010000002">
    <property type="protein sequence ID" value="MBD8035905.1"/>
    <property type="molecule type" value="Genomic_DNA"/>
</dbReference>